<accession>A0A0F9RBS4</accession>
<proteinExistence type="predicted"/>
<reference evidence="1" key="1">
    <citation type="journal article" date="2015" name="Nature">
        <title>Complex archaea that bridge the gap between prokaryotes and eukaryotes.</title>
        <authorList>
            <person name="Spang A."/>
            <person name="Saw J.H."/>
            <person name="Jorgensen S.L."/>
            <person name="Zaremba-Niedzwiedzka K."/>
            <person name="Martijn J."/>
            <person name="Lind A.E."/>
            <person name="van Eijk R."/>
            <person name="Schleper C."/>
            <person name="Guy L."/>
            <person name="Ettema T.J."/>
        </authorList>
    </citation>
    <scope>NUCLEOTIDE SEQUENCE</scope>
</reference>
<comment type="caution">
    <text evidence="1">The sequence shown here is derived from an EMBL/GenBank/DDBJ whole genome shotgun (WGS) entry which is preliminary data.</text>
</comment>
<organism evidence="1">
    <name type="scientific">marine sediment metagenome</name>
    <dbReference type="NCBI Taxonomy" id="412755"/>
    <lineage>
        <taxon>unclassified sequences</taxon>
        <taxon>metagenomes</taxon>
        <taxon>ecological metagenomes</taxon>
    </lineage>
</organism>
<dbReference type="EMBL" id="LAZR01000947">
    <property type="protein sequence ID" value="KKN54005.1"/>
    <property type="molecule type" value="Genomic_DNA"/>
</dbReference>
<dbReference type="AlphaFoldDB" id="A0A0F9RBS4"/>
<evidence type="ECO:0000313" key="1">
    <source>
        <dbReference type="EMBL" id="KKN54005.1"/>
    </source>
</evidence>
<sequence>MDTINHMSQTREELKAHVAEKGLLGSVDIPEDGAVVPF</sequence>
<gene>
    <name evidence="1" type="ORF">LCGC14_0596550</name>
</gene>
<protein>
    <submittedName>
        <fullName evidence="1">Uncharacterized protein</fullName>
    </submittedName>
</protein>
<name>A0A0F9RBS4_9ZZZZ</name>